<dbReference type="SMART" id="SM01101">
    <property type="entry name" value="CRISPR_assoc"/>
    <property type="match status" value="1"/>
</dbReference>
<dbReference type="CDD" id="cd09727">
    <property type="entry name" value="Cas6_I-E"/>
    <property type="match status" value="1"/>
</dbReference>
<dbReference type="AlphaFoldDB" id="A0A9Q4KSG1"/>
<dbReference type="Pfam" id="PF08798">
    <property type="entry name" value="CRISPR_assoc"/>
    <property type="match status" value="1"/>
</dbReference>
<dbReference type="InterPro" id="IPR010179">
    <property type="entry name" value="CRISPR-assoc_prot_Cse3"/>
</dbReference>
<evidence type="ECO:0000313" key="1">
    <source>
        <dbReference type="EMBL" id="MDE4907739.1"/>
    </source>
</evidence>
<name>A0A9Q4KSG1_9EURY</name>
<sequence>MYFSKISLLPRASEDPIFWSGLGSAYQSHHRVWDLFSDGPDRKRDFLYRQEYGTGLPSFISVSSREPNDRLGMWDVLTKEYSPVLSEGQHLRFSLRANPIRTRWIEGKDGKQVHKRHDVVMDRKIQLREEGIPGNEWPDSQHIVQNEGYEWLASRSEDHGFVLFPEEFIAGGYLQQKFMKKKGKHLISISTMDFDGILEVTDPERMHQTLMEGIGPSKGFGCGLLLVKPV</sequence>
<keyword evidence="2" id="KW-1185">Reference proteome</keyword>
<dbReference type="Gene3D" id="3.30.70.1210">
    <property type="entry name" value="Crispr-associated protein, domain 2"/>
    <property type="match status" value="1"/>
</dbReference>
<proteinExistence type="predicted"/>
<dbReference type="NCBIfam" id="TIGR01907">
    <property type="entry name" value="casE_Cse3"/>
    <property type="match status" value="1"/>
</dbReference>
<reference evidence="1" key="1">
    <citation type="submission" date="2022-01" db="EMBL/GenBank/DDBJ databases">
        <title>Draft genome of Methanogenium marinum DSM 15558.</title>
        <authorList>
            <person name="Chen S.-C."/>
            <person name="You Y.-T."/>
        </authorList>
    </citation>
    <scope>NUCLEOTIDE SEQUENCE</scope>
    <source>
        <strain evidence="1">DSM 15558</strain>
    </source>
</reference>
<gene>
    <name evidence="1" type="primary">cas6e</name>
    <name evidence="1" type="ORF">L0665_03820</name>
</gene>
<evidence type="ECO:0000313" key="2">
    <source>
        <dbReference type="Proteomes" id="UP001143747"/>
    </source>
</evidence>
<organism evidence="1 2">
    <name type="scientific">Methanogenium marinum</name>
    <dbReference type="NCBI Taxonomy" id="348610"/>
    <lineage>
        <taxon>Archaea</taxon>
        <taxon>Methanobacteriati</taxon>
        <taxon>Methanobacteriota</taxon>
        <taxon>Stenosarchaea group</taxon>
        <taxon>Methanomicrobia</taxon>
        <taxon>Methanomicrobiales</taxon>
        <taxon>Methanomicrobiaceae</taxon>
        <taxon>Methanogenium</taxon>
    </lineage>
</organism>
<dbReference type="SUPFAM" id="SSF117987">
    <property type="entry name" value="CRISPR-associated protein"/>
    <property type="match status" value="2"/>
</dbReference>
<dbReference type="Proteomes" id="UP001143747">
    <property type="component" value="Unassembled WGS sequence"/>
</dbReference>
<comment type="caution">
    <text evidence="1">The sequence shown here is derived from an EMBL/GenBank/DDBJ whole genome shotgun (WGS) entry which is preliminary data.</text>
</comment>
<dbReference type="RefSeq" id="WP_274924387.1">
    <property type="nucleotide sequence ID" value="NZ_JAKELO010000002.1"/>
</dbReference>
<accession>A0A9Q4KSG1</accession>
<dbReference type="Gene3D" id="3.30.70.1200">
    <property type="entry name" value="Crispr-associated protein, domain 1"/>
    <property type="match status" value="1"/>
</dbReference>
<protein>
    <submittedName>
        <fullName evidence="1">Type I-E CRISPR-associated protein Cas6/Cse3/CasE</fullName>
    </submittedName>
</protein>
<dbReference type="EMBL" id="JAKELO010000002">
    <property type="protein sequence ID" value="MDE4907739.1"/>
    <property type="molecule type" value="Genomic_DNA"/>
</dbReference>